<dbReference type="SMART" id="SM00248">
    <property type="entry name" value="ANK"/>
    <property type="match status" value="2"/>
</dbReference>
<gene>
    <name evidence="4" type="ORF">QTO34_001764</name>
</gene>
<dbReference type="InterPro" id="IPR039323">
    <property type="entry name" value="ANKRD_45/46/60"/>
</dbReference>
<protein>
    <recommendedName>
        <fullName evidence="3">Ubiquitin-like domain-containing protein</fullName>
    </recommendedName>
</protein>
<dbReference type="PROSITE" id="PS50297">
    <property type="entry name" value="ANK_REP_REGION"/>
    <property type="match status" value="2"/>
</dbReference>
<dbReference type="Pfam" id="PF12796">
    <property type="entry name" value="Ank_2"/>
    <property type="match status" value="1"/>
</dbReference>
<keyword evidence="5" id="KW-1185">Reference proteome</keyword>
<evidence type="ECO:0000259" key="3">
    <source>
        <dbReference type="PROSITE" id="PS50053"/>
    </source>
</evidence>
<evidence type="ECO:0000313" key="4">
    <source>
        <dbReference type="EMBL" id="KAK1337142.1"/>
    </source>
</evidence>
<dbReference type="Proteomes" id="UP001177744">
    <property type="component" value="Unassembled WGS sequence"/>
</dbReference>
<dbReference type="EMBL" id="JAULJE010000011">
    <property type="protein sequence ID" value="KAK1337142.1"/>
    <property type="molecule type" value="Genomic_DNA"/>
</dbReference>
<feature type="repeat" description="ANK" evidence="1">
    <location>
        <begin position="233"/>
        <end position="265"/>
    </location>
</feature>
<dbReference type="CDD" id="cd17063">
    <property type="entry name" value="Ubl_ANKRD60"/>
    <property type="match status" value="1"/>
</dbReference>
<sequence length="302" mass="32857">MRRAAEGAAGAGGERTAKLQGGALRPDPAAGQRGGRRLGPVGRRHLPSKPRVRGRTHSLSHNGDSQAMNMALDLAPDVFVMRETGEMFTVTDCHGDMTVQELKEELDLAAGIPLNLQLLQYLDQGILMDDTTLRFHDVVPGGIISLHVWRYDGWADLVLAAVEGDTSKLSCLGVSEDSPYRTASLHYLGEKQRKKWVAQRAFVALYVASHRGHVEAVQYLLEQGANCLGRSPMGRTPLHVAAVTGQSDCIGLLLQHGASIYAKDAKGVTPKDIAHQLNHRQDEQQMFLFSQQTKPGAKGLKT</sequence>
<feature type="domain" description="Ubiquitin-like" evidence="3">
    <location>
        <begin position="76"/>
        <end position="153"/>
    </location>
</feature>
<dbReference type="AlphaFoldDB" id="A0AA40LM46"/>
<dbReference type="Gene3D" id="3.10.20.90">
    <property type="entry name" value="Phosphatidylinositol 3-kinase Catalytic Subunit, Chain A, domain 1"/>
    <property type="match status" value="1"/>
</dbReference>
<dbReference type="PROSITE" id="PS50088">
    <property type="entry name" value="ANK_REPEAT"/>
    <property type="match status" value="2"/>
</dbReference>
<organism evidence="4 5">
    <name type="scientific">Cnephaeus nilssonii</name>
    <name type="common">Northern bat</name>
    <name type="synonym">Eptesicus nilssonii</name>
    <dbReference type="NCBI Taxonomy" id="3371016"/>
    <lineage>
        <taxon>Eukaryota</taxon>
        <taxon>Metazoa</taxon>
        <taxon>Chordata</taxon>
        <taxon>Craniata</taxon>
        <taxon>Vertebrata</taxon>
        <taxon>Euteleostomi</taxon>
        <taxon>Mammalia</taxon>
        <taxon>Eutheria</taxon>
        <taxon>Laurasiatheria</taxon>
        <taxon>Chiroptera</taxon>
        <taxon>Yangochiroptera</taxon>
        <taxon>Vespertilionidae</taxon>
        <taxon>Cnephaeus</taxon>
    </lineage>
</organism>
<proteinExistence type="predicted"/>
<dbReference type="SUPFAM" id="SSF54236">
    <property type="entry name" value="Ubiquitin-like"/>
    <property type="match status" value="1"/>
</dbReference>
<dbReference type="InterPro" id="IPR029071">
    <property type="entry name" value="Ubiquitin-like_domsf"/>
</dbReference>
<dbReference type="InterPro" id="IPR000626">
    <property type="entry name" value="Ubiquitin-like_dom"/>
</dbReference>
<reference evidence="4" key="1">
    <citation type="submission" date="2023-06" db="EMBL/GenBank/DDBJ databases">
        <title>Reference genome for the Northern bat (Eptesicus nilssonii), a most northern bat species.</title>
        <authorList>
            <person name="Laine V.N."/>
            <person name="Pulliainen A.T."/>
            <person name="Lilley T.M."/>
        </authorList>
    </citation>
    <scope>NUCLEOTIDE SEQUENCE</scope>
    <source>
        <strain evidence="4">BLF_Eptnil</strain>
        <tissue evidence="4">Kidney</tissue>
    </source>
</reference>
<feature type="region of interest" description="Disordered" evidence="2">
    <location>
        <begin position="1"/>
        <end position="64"/>
    </location>
</feature>
<feature type="repeat" description="ANK" evidence="1">
    <location>
        <begin position="200"/>
        <end position="226"/>
    </location>
</feature>
<evidence type="ECO:0000256" key="1">
    <source>
        <dbReference type="PROSITE-ProRule" id="PRU00023"/>
    </source>
</evidence>
<evidence type="ECO:0000313" key="5">
    <source>
        <dbReference type="Proteomes" id="UP001177744"/>
    </source>
</evidence>
<dbReference type="InterPro" id="IPR002110">
    <property type="entry name" value="Ankyrin_rpt"/>
</dbReference>
<feature type="compositionally biased region" description="Basic residues" evidence="2">
    <location>
        <begin position="42"/>
        <end position="58"/>
    </location>
</feature>
<comment type="caution">
    <text evidence="4">The sequence shown here is derived from an EMBL/GenBank/DDBJ whole genome shotgun (WGS) entry which is preliminary data.</text>
</comment>
<name>A0AA40LM46_CNENI</name>
<dbReference type="InterPro" id="IPR036770">
    <property type="entry name" value="Ankyrin_rpt-contain_sf"/>
</dbReference>
<keyword evidence="1" id="KW-0040">ANK repeat</keyword>
<dbReference type="Gene3D" id="1.25.40.20">
    <property type="entry name" value="Ankyrin repeat-containing domain"/>
    <property type="match status" value="2"/>
</dbReference>
<evidence type="ECO:0000256" key="2">
    <source>
        <dbReference type="SAM" id="MobiDB-lite"/>
    </source>
</evidence>
<dbReference type="PANTHER" id="PTHR22677:SF3">
    <property type="entry name" value="ANKYRIN REPEAT DOMAIN-CONTAINING PROTEIN 60"/>
    <property type="match status" value="1"/>
</dbReference>
<dbReference type="PANTHER" id="PTHR22677">
    <property type="entry name" value="ANKYRIN REPEAT DOMAIN-CONTAINING PROTEIN 60"/>
    <property type="match status" value="1"/>
</dbReference>
<accession>A0AA40LM46</accession>
<dbReference type="PROSITE" id="PS50053">
    <property type="entry name" value="UBIQUITIN_2"/>
    <property type="match status" value="1"/>
</dbReference>
<dbReference type="SUPFAM" id="SSF48403">
    <property type="entry name" value="Ankyrin repeat"/>
    <property type="match status" value="1"/>
</dbReference>